<dbReference type="EMBL" id="SGIT01000004">
    <property type="protein sequence ID" value="RZF58359.1"/>
    <property type="molecule type" value="Genomic_DNA"/>
</dbReference>
<protein>
    <submittedName>
        <fullName evidence="1">Uncharacterized protein</fullName>
    </submittedName>
</protein>
<gene>
    <name evidence="1" type="ORF">EWE74_17240</name>
</gene>
<dbReference type="RefSeq" id="WP_130142909.1">
    <property type="nucleotide sequence ID" value="NZ_SGIT01000004.1"/>
</dbReference>
<evidence type="ECO:0000313" key="1">
    <source>
        <dbReference type="EMBL" id="RZF58359.1"/>
    </source>
</evidence>
<dbReference type="AlphaFoldDB" id="A0A4Q6XP24"/>
<dbReference type="OrthoDB" id="583109at2"/>
<proteinExistence type="predicted"/>
<evidence type="ECO:0000313" key="2">
    <source>
        <dbReference type="Proteomes" id="UP000292855"/>
    </source>
</evidence>
<sequence length="294" mass="33651">MERRKFITAVAALPLMVTLPKLVRTRDKIASSINFKGVFTLKDRPDDELTIHLHLYNTDSVAAFMSDFQREEAGLCIGLNGDVKSTKFQIFKRTSQDVDFDNSKYFFHIYEAKGGNNLDNNYGMIQQKNGENMIKFGFYEDIDSSNGVSDSAVYLFDESDMPVIELEAETAIDNTEATDNGTTTDADYSDCFLTSACVFHKGLADDCYELQTLRQLRETAMKPIPEYNELISEYERIAPAMLKNIYRADNRYEILDCIYDQLVIPSILLIERNKPAEAIAYYANFVEMMKKEYL</sequence>
<organism evidence="1 2">
    <name type="scientific">Sphingobacterium corticibacterium</name>
    <dbReference type="NCBI Taxonomy" id="2484746"/>
    <lineage>
        <taxon>Bacteria</taxon>
        <taxon>Pseudomonadati</taxon>
        <taxon>Bacteroidota</taxon>
        <taxon>Sphingobacteriia</taxon>
        <taxon>Sphingobacteriales</taxon>
        <taxon>Sphingobacteriaceae</taxon>
        <taxon>Sphingobacterium</taxon>
    </lineage>
</organism>
<name>A0A4Q6XP24_9SPHI</name>
<comment type="caution">
    <text evidence="1">The sequence shown here is derived from an EMBL/GenBank/DDBJ whole genome shotgun (WGS) entry which is preliminary data.</text>
</comment>
<keyword evidence="2" id="KW-1185">Reference proteome</keyword>
<reference evidence="1 2" key="1">
    <citation type="submission" date="2019-02" db="EMBL/GenBank/DDBJ databases">
        <authorList>
            <person name="Li Y."/>
        </authorList>
    </citation>
    <scope>NUCLEOTIDE SEQUENCE [LARGE SCALE GENOMIC DNA]</scope>
    <source>
        <strain evidence="1 2">30C10-4-7</strain>
    </source>
</reference>
<dbReference type="Proteomes" id="UP000292855">
    <property type="component" value="Unassembled WGS sequence"/>
</dbReference>
<accession>A0A4Q6XP24</accession>